<dbReference type="AlphaFoldDB" id="A0A2K0TDT6"/>
<dbReference type="CDD" id="cd00067">
    <property type="entry name" value="GAL4"/>
    <property type="match status" value="1"/>
</dbReference>
<evidence type="ECO:0000259" key="6">
    <source>
        <dbReference type="PROSITE" id="PS50048"/>
    </source>
</evidence>
<comment type="caution">
    <text evidence="7">The sequence shown here is derived from an EMBL/GenBank/DDBJ whole genome shotgun (WGS) entry which is preliminary data.</text>
</comment>
<keyword evidence="4" id="KW-0539">Nucleus</keyword>
<evidence type="ECO:0000256" key="2">
    <source>
        <dbReference type="ARBA" id="ARBA00023015"/>
    </source>
</evidence>
<dbReference type="InterPro" id="IPR001138">
    <property type="entry name" value="Zn2Cys6_DnaBD"/>
</dbReference>
<keyword evidence="2" id="KW-0805">Transcription regulation</keyword>
<protein>
    <recommendedName>
        <fullName evidence="6">Zn(2)-C6 fungal-type domain-containing protein</fullName>
    </recommendedName>
</protein>
<sequence>MEINLPNPSRLERRKLRRGTTSCWECKRRKTKCHFEQGSSAACESCQRRGCKCVLQDVDEKSFTGQRAQNRNLGAQMDYLETVVDQLVHLPDRTSTQDRNIETGLEETTAIRDQGNSSARTAPRRQNTGRQPLQSSNSRRRLLPKLDKASTKEHTPANDLNAVTQPLQPLTSQQHSRHLRPLLLPPSPTSGSPRRNSLILLLQSILPAANVTSRIMQQNKLLMMSMHVFRGLSTDLLRLSYQRQVAYFSSLTLSDAHPIDLARSLFQLAICLQQSDRFPETSKLWLNHSNRDVADQYFEAATRYVTSQDSIVASYEGIETLMLEGLYHVSCGRLQLAWVVFRRALGIAHLVGLHIPQRRRQGKQQTSTSPSSMCLATLWFRLVFMDRYLSLVLDLPMSVLDDSFMDDIVTQAPFEKLERAQAKLTSRIIFRNQQLRLGQRGGDPVYDHYKETKDIDYLLTQATRVLPLEWWIFPPTQDARSIDELRDMIAKIVHQLHHYNFVLLLHIPYILPGPEGRFNNSTQDYSNSKIAAMTAARELLGRSIVPVGPNRVSFSTRGIVLKVLLSALTLLVVHLDGHRLGRENPLGHQRPGDLATAERAIQSLVTMGQKFDDKLCNSAARALKRISALEATAADGVSYTTWSEPGDMVCTECIVQEEANEVQMTFPHVGIIHILRREPHDNMTTAVGLRTLSETGNLDDNLLTPSWALTDSPLSSWPDPASASSNADDVGYLPIGMEIFGADIQEAWNLHKNDVEAIEIPATLQPALQDHQVQEWESNDQRSLLLEETFNATKFGS</sequence>
<dbReference type="InterPro" id="IPR036864">
    <property type="entry name" value="Zn2-C6_fun-type_DNA-bd_sf"/>
</dbReference>
<dbReference type="Pfam" id="PF00172">
    <property type="entry name" value="Zn_clus"/>
    <property type="match status" value="1"/>
</dbReference>
<evidence type="ECO:0000256" key="3">
    <source>
        <dbReference type="ARBA" id="ARBA00023163"/>
    </source>
</evidence>
<feature type="region of interest" description="Disordered" evidence="5">
    <location>
        <begin position="94"/>
        <end position="193"/>
    </location>
</feature>
<dbReference type="GO" id="GO:0000981">
    <property type="term" value="F:DNA-binding transcription factor activity, RNA polymerase II-specific"/>
    <property type="evidence" value="ECO:0007669"/>
    <property type="project" value="InterPro"/>
</dbReference>
<name>A0A2K0TDT6_9HYPO</name>
<evidence type="ECO:0000256" key="1">
    <source>
        <dbReference type="ARBA" id="ARBA00022723"/>
    </source>
</evidence>
<dbReference type="PANTHER" id="PTHR47840">
    <property type="entry name" value="ZN(II)2CYS6 TRANSCRIPTION FACTOR (EUROFUNG)-RELATED"/>
    <property type="match status" value="1"/>
</dbReference>
<dbReference type="SUPFAM" id="SSF57701">
    <property type="entry name" value="Zn2/Cys6 DNA-binding domain"/>
    <property type="match status" value="1"/>
</dbReference>
<evidence type="ECO:0000313" key="7">
    <source>
        <dbReference type="EMBL" id="PNP43688.1"/>
    </source>
</evidence>
<dbReference type="SMART" id="SM00906">
    <property type="entry name" value="Fungal_trans"/>
    <property type="match status" value="1"/>
</dbReference>
<keyword evidence="3" id="KW-0804">Transcription</keyword>
<feature type="compositionally biased region" description="Polar residues" evidence="5">
    <location>
        <begin position="114"/>
        <end position="137"/>
    </location>
</feature>
<proteinExistence type="predicted"/>
<dbReference type="Proteomes" id="UP000236546">
    <property type="component" value="Unassembled WGS sequence"/>
</dbReference>
<evidence type="ECO:0000256" key="5">
    <source>
        <dbReference type="SAM" id="MobiDB-lite"/>
    </source>
</evidence>
<evidence type="ECO:0000313" key="8">
    <source>
        <dbReference type="Proteomes" id="UP000236546"/>
    </source>
</evidence>
<feature type="compositionally biased region" description="Polar residues" evidence="5">
    <location>
        <begin position="161"/>
        <end position="174"/>
    </location>
</feature>
<keyword evidence="1" id="KW-0479">Metal-binding</keyword>
<gene>
    <name evidence="7" type="ORF">TGAMA5MH_04660</name>
</gene>
<dbReference type="OrthoDB" id="5392779at2759"/>
<dbReference type="PROSITE" id="PS00463">
    <property type="entry name" value="ZN2_CY6_FUNGAL_1"/>
    <property type="match status" value="1"/>
</dbReference>
<feature type="compositionally biased region" description="Basic and acidic residues" evidence="5">
    <location>
        <begin position="144"/>
        <end position="156"/>
    </location>
</feature>
<dbReference type="SMART" id="SM00066">
    <property type="entry name" value="GAL4"/>
    <property type="match status" value="1"/>
</dbReference>
<reference evidence="7 8" key="1">
    <citation type="submission" date="2017-02" db="EMBL/GenBank/DDBJ databases">
        <title>Genomes of Trichoderma spp. with biocontrol activity.</title>
        <authorList>
            <person name="Gardiner D."/>
            <person name="Kazan K."/>
            <person name="Vos C."/>
            <person name="Harvey P."/>
        </authorList>
    </citation>
    <scope>NUCLEOTIDE SEQUENCE [LARGE SCALE GENOMIC DNA]</scope>
    <source>
        <strain evidence="7 8">A5MH</strain>
    </source>
</reference>
<dbReference type="GO" id="GO:0003677">
    <property type="term" value="F:DNA binding"/>
    <property type="evidence" value="ECO:0007669"/>
    <property type="project" value="InterPro"/>
</dbReference>
<dbReference type="CDD" id="cd12148">
    <property type="entry name" value="fungal_TF_MHR"/>
    <property type="match status" value="1"/>
</dbReference>
<dbReference type="EMBL" id="MTYH01000037">
    <property type="protein sequence ID" value="PNP43688.1"/>
    <property type="molecule type" value="Genomic_DNA"/>
</dbReference>
<evidence type="ECO:0000256" key="4">
    <source>
        <dbReference type="ARBA" id="ARBA00023242"/>
    </source>
</evidence>
<dbReference type="PANTHER" id="PTHR47840:SF1">
    <property type="entry name" value="ZN(II)2CYS6 TRANSCRIPTION FACTOR (EUROFUNG)"/>
    <property type="match status" value="1"/>
</dbReference>
<dbReference type="GO" id="GO:0008270">
    <property type="term" value="F:zinc ion binding"/>
    <property type="evidence" value="ECO:0007669"/>
    <property type="project" value="InterPro"/>
</dbReference>
<dbReference type="InterPro" id="IPR007219">
    <property type="entry name" value="XnlR_reg_dom"/>
</dbReference>
<feature type="domain" description="Zn(2)-C6 fungal-type" evidence="6">
    <location>
        <begin position="22"/>
        <end position="55"/>
    </location>
</feature>
<accession>A0A2K0TDT6</accession>
<organism evidence="7 8">
    <name type="scientific">Trichoderma gamsii</name>
    <dbReference type="NCBI Taxonomy" id="398673"/>
    <lineage>
        <taxon>Eukaryota</taxon>
        <taxon>Fungi</taxon>
        <taxon>Dikarya</taxon>
        <taxon>Ascomycota</taxon>
        <taxon>Pezizomycotina</taxon>
        <taxon>Sordariomycetes</taxon>
        <taxon>Hypocreomycetidae</taxon>
        <taxon>Hypocreales</taxon>
        <taxon>Hypocreaceae</taxon>
        <taxon>Trichoderma</taxon>
    </lineage>
</organism>
<dbReference type="PROSITE" id="PS50048">
    <property type="entry name" value="ZN2_CY6_FUNGAL_2"/>
    <property type="match status" value="1"/>
</dbReference>
<dbReference type="Gene3D" id="4.10.240.10">
    <property type="entry name" value="Zn(2)-C6 fungal-type DNA-binding domain"/>
    <property type="match status" value="1"/>
</dbReference>
<dbReference type="GO" id="GO:0006351">
    <property type="term" value="P:DNA-templated transcription"/>
    <property type="evidence" value="ECO:0007669"/>
    <property type="project" value="InterPro"/>
</dbReference>